<evidence type="ECO:0000256" key="1">
    <source>
        <dbReference type="SAM" id="MobiDB-lite"/>
    </source>
</evidence>
<feature type="region of interest" description="Disordered" evidence="1">
    <location>
        <begin position="228"/>
        <end position="259"/>
    </location>
</feature>
<feature type="domain" description="PH" evidence="2">
    <location>
        <begin position="57"/>
        <end position="152"/>
    </location>
</feature>
<sequence>MAAAVLTPMSYPTTNPSSSAPSPPPLNIIPPQQQHKRRNTLTSPATVEPQGVYTQDIVLKSGWLNKRTSKTKTWKKRWFVLRGDRFSCYKDNREYKVNRQVLLSELTACAMLKHTKRNNVFGLFSPSKNYHLQAENLKDAEEWVELIRKAAGLIETREGSFMSSAQNEESPQSPAATPSSPLFIANPSTGRIQPLAIGGMSCHTLEYSGAEVASCSSFSDAARISQLSLSQPEPGPSTLPGPDTARDAPRPGVQKTGTGLSEVEQSRVIWHGYLYCLKSKGGVRQWKKLWVVVRPVNVAFYKTEEEYRAIRLIPLDTIIDAVEIDPLSRSKKHCLQLITEEKSYRFAAADETQLAKCLGALKVTLAKRRKLE</sequence>
<dbReference type="CDD" id="cd13299">
    <property type="entry name" value="PH2_PH_fungal"/>
    <property type="match status" value="1"/>
</dbReference>
<dbReference type="OrthoDB" id="2157866at2759"/>
<dbReference type="Proteomes" id="UP000267821">
    <property type="component" value="Unassembled WGS sequence"/>
</dbReference>
<feature type="compositionally biased region" description="Low complexity" evidence="1">
    <location>
        <begin position="170"/>
        <end position="181"/>
    </location>
</feature>
<dbReference type="Pfam" id="PF00169">
    <property type="entry name" value="PH"/>
    <property type="match status" value="2"/>
</dbReference>
<reference evidence="3 4" key="1">
    <citation type="journal article" date="2018" name="Nat. Ecol. Evol.">
        <title>Pezizomycetes genomes reveal the molecular basis of ectomycorrhizal truffle lifestyle.</title>
        <authorList>
            <person name="Murat C."/>
            <person name="Payen T."/>
            <person name="Noel B."/>
            <person name="Kuo A."/>
            <person name="Morin E."/>
            <person name="Chen J."/>
            <person name="Kohler A."/>
            <person name="Krizsan K."/>
            <person name="Balestrini R."/>
            <person name="Da Silva C."/>
            <person name="Montanini B."/>
            <person name="Hainaut M."/>
            <person name="Levati E."/>
            <person name="Barry K.W."/>
            <person name="Belfiori B."/>
            <person name="Cichocki N."/>
            <person name="Clum A."/>
            <person name="Dockter R.B."/>
            <person name="Fauchery L."/>
            <person name="Guy J."/>
            <person name="Iotti M."/>
            <person name="Le Tacon F."/>
            <person name="Lindquist E.A."/>
            <person name="Lipzen A."/>
            <person name="Malagnac F."/>
            <person name="Mello A."/>
            <person name="Molinier V."/>
            <person name="Miyauchi S."/>
            <person name="Poulain J."/>
            <person name="Riccioni C."/>
            <person name="Rubini A."/>
            <person name="Sitrit Y."/>
            <person name="Splivallo R."/>
            <person name="Traeger S."/>
            <person name="Wang M."/>
            <person name="Zifcakova L."/>
            <person name="Wipf D."/>
            <person name="Zambonelli A."/>
            <person name="Paolocci F."/>
            <person name="Nowrousian M."/>
            <person name="Ottonello S."/>
            <person name="Baldrian P."/>
            <person name="Spatafora J.W."/>
            <person name="Henrissat B."/>
            <person name="Nagy L.G."/>
            <person name="Aury J.M."/>
            <person name="Wincker P."/>
            <person name="Grigoriev I.V."/>
            <person name="Bonfante P."/>
            <person name="Martin F.M."/>
        </authorList>
    </citation>
    <scope>NUCLEOTIDE SEQUENCE [LARGE SCALE GENOMIC DNA]</scope>
    <source>
        <strain evidence="3 4">ATCC MYA-4762</strain>
    </source>
</reference>
<dbReference type="SUPFAM" id="SSF50729">
    <property type="entry name" value="PH domain-like"/>
    <property type="match status" value="2"/>
</dbReference>
<dbReference type="STRING" id="1051890.A0A3N4M3V7"/>
<dbReference type="AlphaFoldDB" id="A0A3N4M3V7"/>
<evidence type="ECO:0000313" key="3">
    <source>
        <dbReference type="EMBL" id="RPB29853.1"/>
    </source>
</evidence>
<dbReference type="EMBL" id="ML121527">
    <property type="protein sequence ID" value="RPB29853.1"/>
    <property type="molecule type" value="Genomic_DNA"/>
</dbReference>
<dbReference type="InterPro" id="IPR051707">
    <property type="entry name" value="PI-Interact_SigTrans_Reg"/>
</dbReference>
<dbReference type="SMART" id="SM00233">
    <property type="entry name" value="PH"/>
    <property type="match status" value="2"/>
</dbReference>
<feature type="region of interest" description="Disordered" evidence="1">
    <location>
        <begin position="1"/>
        <end position="47"/>
    </location>
</feature>
<dbReference type="CDD" id="cd13298">
    <property type="entry name" value="PH1_PH_fungal"/>
    <property type="match status" value="1"/>
</dbReference>
<keyword evidence="4" id="KW-1185">Reference proteome</keyword>
<dbReference type="InterPro" id="IPR001849">
    <property type="entry name" value="PH_domain"/>
</dbReference>
<gene>
    <name evidence="3" type="ORF">L211DRAFT_46447</name>
</gene>
<dbReference type="InterPro" id="IPR011993">
    <property type="entry name" value="PH-like_dom_sf"/>
</dbReference>
<dbReference type="FunFam" id="2.30.29.30:FF:000286">
    <property type="entry name" value="PH-protein kinase domain containing protein"/>
    <property type="match status" value="1"/>
</dbReference>
<dbReference type="PANTHER" id="PTHR14336:SF15">
    <property type="entry name" value="DUAL ADAPTER FOR PHOSPHOTYROSINE AND 3-PHOSPHOTYROSINE AND 3-PHOSPHOINOSITIDE"/>
    <property type="match status" value="1"/>
</dbReference>
<evidence type="ECO:0000259" key="2">
    <source>
        <dbReference type="PROSITE" id="PS50003"/>
    </source>
</evidence>
<accession>A0A3N4M3V7</accession>
<dbReference type="PROSITE" id="PS50003">
    <property type="entry name" value="PH_DOMAIN"/>
    <property type="match status" value="2"/>
</dbReference>
<protein>
    <submittedName>
        <fullName evidence="3">PH domain-like protein</fullName>
    </submittedName>
</protein>
<dbReference type="InParanoid" id="A0A3N4M3V7"/>
<feature type="domain" description="PH" evidence="2">
    <location>
        <begin position="267"/>
        <end position="366"/>
    </location>
</feature>
<evidence type="ECO:0000313" key="4">
    <source>
        <dbReference type="Proteomes" id="UP000267821"/>
    </source>
</evidence>
<dbReference type="Gene3D" id="2.30.29.30">
    <property type="entry name" value="Pleckstrin-homology domain (PH domain)/Phosphotyrosine-binding domain (PTB)"/>
    <property type="match status" value="2"/>
</dbReference>
<organism evidence="3 4">
    <name type="scientific">Terfezia boudieri ATCC MYA-4762</name>
    <dbReference type="NCBI Taxonomy" id="1051890"/>
    <lineage>
        <taxon>Eukaryota</taxon>
        <taxon>Fungi</taxon>
        <taxon>Dikarya</taxon>
        <taxon>Ascomycota</taxon>
        <taxon>Pezizomycotina</taxon>
        <taxon>Pezizomycetes</taxon>
        <taxon>Pezizales</taxon>
        <taxon>Pezizaceae</taxon>
        <taxon>Terfezia</taxon>
    </lineage>
</organism>
<proteinExistence type="predicted"/>
<name>A0A3N4M3V7_9PEZI</name>
<dbReference type="PANTHER" id="PTHR14336">
    <property type="entry name" value="TANDEM PH DOMAIN CONTAINING PROTEIN"/>
    <property type="match status" value="1"/>
</dbReference>
<feature type="region of interest" description="Disordered" evidence="1">
    <location>
        <begin position="161"/>
        <end position="182"/>
    </location>
</feature>